<evidence type="ECO:0000313" key="11">
    <source>
        <dbReference type="EMBL" id="MDY0405359.1"/>
    </source>
</evidence>
<comment type="caution">
    <text evidence="11">The sequence shown here is derived from an EMBL/GenBank/DDBJ whole genome shotgun (WGS) entry which is preliminary data.</text>
</comment>
<accession>A0ABU5CHR8</accession>
<keyword evidence="2 7" id="KW-0597">Phosphoprotein</keyword>
<dbReference type="RefSeq" id="WP_306065278.1">
    <property type="nucleotide sequence ID" value="NZ_JAROCA020000001.1"/>
</dbReference>
<keyword evidence="5 8" id="KW-0238">DNA-binding</keyword>
<dbReference type="Gene3D" id="6.10.250.690">
    <property type="match status" value="1"/>
</dbReference>
<evidence type="ECO:0000256" key="6">
    <source>
        <dbReference type="ARBA" id="ARBA00023163"/>
    </source>
</evidence>
<comment type="subcellular location">
    <subcellularLocation>
        <location evidence="1">Cytoplasm</location>
    </subcellularLocation>
</comment>
<evidence type="ECO:0000256" key="3">
    <source>
        <dbReference type="ARBA" id="ARBA00023012"/>
    </source>
</evidence>
<gene>
    <name evidence="11" type="ORF">P5G51_008065</name>
</gene>
<dbReference type="Proteomes" id="UP001228376">
    <property type="component" value="Unassembled WGS sequence"/>
</dbReference>
<feature type="modified residue" description="4-aspartylphosphate" evidence="7">
    <location>
        <position position="53"/>
    </location>
</feature>
<dbReference type="InterPro" id="IPR016032">
    <property type="entry name" value="Sig_transdc_resp-reg_C-effctor"/>
</dbReference>
<dbReference type="InterPro" id="IPR011006">
    <property type="entry name" value="CheY-like_superfamily"/>
</dbReference>
<evidence type="ECO:0000259" key="10">
    <source>
        <dbReference type="PROSITE" id="PS51755"/>
    </source>
</evidence>
<dbReference type="CDD" id="cd00383">
    <property type="entry name" value="trans_reg_C"/>
    <property type="match status" value="1"/>
</dbReference>
<protein>
    <submittedName>
        <fullName evidence="11">Response regulator transcription factor</fullName>
    </submittedName>
</protein>
<reference evidence="11 12" key="1">
    <citation type="submission" date="2023-10" db="EMBL/GenBank/DDBJ databases">
        <title>179-bfca-hs.</title>
        <authorList>
            <person name="Miliotis G."/>
            <person name="Sengupta P."/>
            <person name="Hameed A."/>
            <person name="Chuvochina M."/>
            <person name="Mcdonagh F."/>
            <person name="Simpson A.C."/>
            <person name="Singh N.K."/>
            <person name="Rekha P.D."/>
            <person name="Raman K."/>
            <person name="Hugenholtz P."/>
            <person name="Venkateswaran K."/>
        </authorList>
    </citation>
    <scope>NUCLEOTIDE SEQUENCE [LARGE SCALE GENOMIC DNA]</scope>
    <source>
        <strain evidence="11 12">179-BFC-A-HS</strain>
    </source>
</reference>
<feature type="domain" description="Response regulatory" evidence="9">
    <location>
        <begin position="4"/>
        <end position="118"/>
    </location>
</feature>
<evidence type="ECO:0000256" key="2">
    <source>
        <dbReference type="ARBA" id="ARBA00022553"/>
    </source>
</evidence>
<dbReference type="Pfam" id="PF00486">
    <property type="entry name" value="Trans_reg_C"/>
    <property type="match status" value="1"/>
</dbReference>
<dbReference type="InterPro" id="IPR001867">
    <property type="entry name" value="OmpR/PhoB-type_DNA-bd"/>
</dbReference>
<keyword evidence="12" id="KW-1185">Reference proteome</keyword>
<keyword evidence="3" id="KW-0902">Two-component regulatory system</keyword>
<dbReference type="Gene3D" id="3.40.50.2300">
    <property type="match status" value="1"/>
</dbReference>
<evidence type="ECO:0000256" key="4">
    <source>
        <dbReference type="ARBA" id="ARBA00023015"/>
    </source>
</evidence>
<evidence type="ECO:0000259" key="9">
    <source>
        <dbReference type="PROSITE" id="PS50110"/>
    </source>
</evidence>
<dbReference type="Gene3D" id="1.10.10.10">
    <property type="entry name" value="Winged helix-like DNA-binding domain superfamily/Winged helix DNA-binding domain"/>
    <property type="match status" value="1"/>
</dbReference>
<dbReference type="PROSITE" id="PS50110">
    <property type="entry name" value="RESPONSE_REGULATORY"/>
    <property type="match status" value="1"/>
</dbReference>
<dbReference type="SMART" id="SM00862">
    <property type="entry name" value="Trans_reg_C"/>
    <property type="match status" value="1"/>
</dbReference>
<evidence type="ECO:0000256" key="5">
    <source>
        <dbReference type="ARBA" id="ARBA00023125"/>
    </source>
</evidence>
<keyword evidence="4" id="KW-0805">Transcription regulation</keyword>
<feature type="domain" description="OmpR/PhoB-type" evidence="10">
    <location>
        <begin position="129"/>
        <end position="228"/>
    </location>
</feature>
<dbReference type="SMART" id="SM00448">
    <property type="entry name" value="REC"/>
    <property type="match status" value="1"/>
</dbReference>
<dbReference type="SUPFAM" id="SSF46894">
    <property type="entry name" value="C-terminal effector domain of the bipartite response regulators"/>
    <property type="match status" value="1"/>
</dbReference>
<name>A0ABU5CHR8_9BACI</name>
<dbReference type="InterPro" id="IPR001789">
    <property type="entry name" value="Sig_transdc_resp-reg_receiver"/>
</dbReference>
<dbReference type="EMBL" id="JAROCA020000001">
    <property type="protein sequence ID" value="MDY0405359.1"/>
    <property type="molecule type" value="Genomic_DNA"/>
</dbReference>
<evidence type="ECO:0000256" key="8">
    <source>
        <dbReference type="PROSITE-ProRule" id="PRU01091"/>
    </source>
</evidence>
<evidence type="ECO:0000313" key="12">
    <source>
        <dbReference type="Proteomes" id="UP001228376"/>
    </source>
</evidence>
<proteinExistence type="predicted"/>
<dbReference type="PANTHER" id="PTHR48111:SF73">
    <property type="entry name" value="ALKALINE PHOSPHATASE SYNTHESIS TRANSCRIPTIONAL REGULATORY PROTEIN PHOP"/>
    <property type="match status" value="1"/>
</dbReference>
<organism evidence="11 12">
    <name type="scientific">Tigheibacillus jepli</name>
    <dbReference type="NCBI Taxonomy" id="3035914"/>
    <lineage>
        <taxon>Bacteria</taxon>
        <taxon>Bacillati</taxon>
        <taxon>Bacillota</taxon>
        <taxon>Bacilli</taxon>
        <taxon>Bacillales</taxon>
        <taxon>Bacillaceae</taxon>
        <taxon>Tigheibacillus</taxon>
    </lineage>
</organism>
<dbReference type="InterPro" id="IPR036388">
    <property type="entry name" value="WH-like_DNA-bd_sf"/>
</dbReference>
<evidence type="ECO:0000256" key="7">
    <source>
        <dbReference type="PROSITE-ProRule" id="PRU00169"/>
    </source>
</evidence>
<evidence type="ECO:0000256" key="1">
    <source>
        <dbReference type="ARBA" id="ARBA00004496"/>
    </source>
</evidence>
<keyword evidence="6" id="KW-0804">Transcription</keyword>
<feature type="DNA-binding region" description="OmpR/PhoB-type" evidence="8">
    <location>
        <begin position="129"/>
        <end position="228"/>
    </location>
</feature>
<dbReference type="PANTHER" id="PTHR48111">
    <property type="entry name" value="REGULATOR OF RPOS"/>
    <property type="match status" value="1"/>
</dbReference>
<dbReference type="SUPFAM" id="SSF52172">
    <property type="entry name" value="CheY-like"/>
    <property type="match status" value="1"/>
</dbReference>
<dbReference type="InterPro" id="IPR039420">
    <property type="entry name" value="WalR-like"/>
</dbReference>
<dbReference type="PROSITE" id="PS51755">
    <property type="entry name" value="OMPR_PHOB"/>
    <property type="match status" value="1"/>
</dbReference>
<dbReference type="Pfam" id="PF00072">
    <property type="entry name" value="Response_reg"/>
    <property type="match status" value="1"/>
</dbReference>
<sequence>MKEKILLVDDEMSIVTLLSFHIEKAGYDVGKAYDGLTALEMAETGEYDLIVLDLMLPKLGGLEVCKILRDNGNNIPILMLTAKGEEDDKVKGLDLGADDYLTKPFSPKEAVARIKAVLRRVGKNDESVASVMTIGDITIFPKKYEATKGDNLIRFTRKEFELLLYLAKHRGTILSRERLLLAVWNYDFVGDSRIVDVHVSRLREKLESDSKKPQYIKTVRGLGYKLEDN</sequence>